<organism evidence="3 4">
    <name type="scientific">Brachybacterium aquaticum</name>
    <dbReference type="NCBI Taxonomy" id="1432564"/>
    <lineage>
        <taxon>Bacteria</taxon>
        <taxon>Bacillati</taxon>
        <taxon>Actinomycetota</taxon>
        <taxon>Actinomycetes</taxon>
        <taxon>Micrococcales</taxon>
        <taxon>Dermabacteraceae</taxon>
        <taxon>Brachybacterium</taxon>
    </lineage>
</organism>
<gene>
    <name evidence="3" type="ORF">HNR70_002983</name>
</gene>
<dbReference type="RefSeq" id="WP_184326370.1">
    <property type="nucleotide sequence ID" value="NZ_JACHLZ010000001.1"/>
</dbReference>
<reference evidence="3 4" key="1">
    <citation type="submission" date="2020-08" db="EMBL/GenBank/DDBJ databases">
        <title>Sequencing the genomes of 1000 actinobacteria strains.</title>
        <authorList>
            <person name="Klenk H.-P."/>
        </authorList>
    </citation>
    <scope>NUCLEOTIDE SEQUENCE [LARGE SCALE GENOMIC DNA]</scope>
    <source>
        <strain evidence="3 4">DSM 28796</strain>
    </source>
</reference>
<dbReference type="EMBL" id="JACHLZ010000001">
    <property type="protein sequence ID" value="MBB5833170.1"/>
    <property type="molecule type" value="Genomic_DNA"/>
</dbReference>
<feature type="region of interest" description="Disordered" evidence="1">
    <location>
        <begin position="147"/>
        <end position="200"/>
    </location>
</feature>
<protein>
    <submittedName>
        <fullName evidence="3">Uncharacterized protein</fullName>
    </submittedName>
</protein>
<name>A0A841AIR5_9MICO</name>
<dbReference type="Proteomes" id="UP000588158">
    <property type="component" value="Unassembled WGS sequence"/>
</dbReference>
<feature type="transmembrane region" description="Helical" evidence="2">
    <location>
        <begin position="115"/>
        <end position="140"/>
    </location>
</feature>
<evidence type="ECO:0000313" key="3">
    <source>
        <dbReference type="EMBL" id="MBB5833170.1"/>
    </source>
</evidence>
<evidence type="ECO:0000256" key="1">
    <source>
        <dbReference type="SAM" id="MobiDB-lite"/>
    </source>
</evidence>
<sequence length="331" mass="34787">MTSGRENPSDYVWAESFAPDGSEDFALPDHARARDESRAHALDVGPAGRGAFAGPTTPSDAEAPEPDARRIPEELSRESRIPEDPGPYGAPVFSYDDVDEEGEVSERHRNRVLPAWAILGIVAVQGAAAVAIVALVLGALQGVLGGGQQDPSAAPSGGQATRSTSADPTDRVKEPGAVTDSDGRAVTDGTGGYDDPATIGEHTVGWPVWTGGTLSVTPLSVDLDATVPGAGEADVVQDGYRLVIVRYEARYDGPAQLAPAEELWLTGESDRTYFPDVGEGMVPDPMRTVPPLRGGGTAQFESAFLVPDAEINTFRLGLETFNGDVVYFETP</sequence>
<feature type="compositionally biased region" description="Basic and acidic residues" evidence="1">
    <location>
        <begin position="66"/>
        <end position="83"/>
    </location>
</feature>
<feature type="region of interest" description="Disordered" evidence="1">
    <location>
        <begin position="1"/>
        <end position="91"/>
    </location>
</feature>
<feature type="compositionally biased region" description="Basic and acidic residues" evidence="1">
    <location>
        <begin position="27"/>
        <end position="41"/>
    </location>
</feature>
<keyword evidence="2" id="KW-0812">Transmembrane</keyword>
<proteinExistence type="predicted"/>
<comment type="caution">
    <text evidence="3">The sequence shown here is derived from an EMBL/GenBank/DDBJ whole genome shotgun (WGS) entry which is preliminary data.</text>
</comment>
<feature type="compositionally biased region" description="Polar residues" evidence="1">
    <location>
        <begin position="158"/>
        <end position="167"/>
    </location>
</feature>
<accession>A0A841AIR5</accession>
<keyword evidence="2" id="KW-1133">Transmembrane helix</keyword>
<evidence type="ECO:0000256" key="2">
    <source>
        <dbReference type="SAM" id="Phobius"/>
    </source>
</evidence>
<keyword evidence="2" id="KW-0472">Membrane</keyword>
<keyword evidence="4" id="KW-1185">Reference proteome</keyword>
<evidence type="ECO:0000313" key="4">
    <source>
        <dbReference type="Proteomes" id="UP000588158"/>
    </source>
</evidence>
<dbReference type="AlphaFoldDB" id="A0A841AIR5"/>